<gene>
    <name evidence="1" type="ORF">GOQ27_01225</name>
</gene>
<protein>
    <submittedName>
        <fullName evidence="1">Uncharacterized protein</fullName>
    </submittedName>
</protein>
<comment type="caution">
    <text evidence="1">The sequence shown here is derived from an EMBL/GenBank/DDBJ whole genome shotgun (WGS) entry which is preliminary data.</text>
</comment>
<sequence length="116" mass="13620">MSCAAEFGIIDNFERDKDYSSEYESEKYNCIAINDDILNDWWNELTLIKTYFHCHSRSEFGLVRWGVTLIPPESLEHFYNVISNDTRSKSSIELIDLMILIRKAISESKYIIHYGV</sequence>
<dbReference type="AlphaFoldDB" id="A0A942UZ01"/>
<proteinExistence type="predicted"/>
<evidence type="ECO:0000313" key="2">
    <source>
        <dbReference type="Proteomes" id="UP000724672"/>
    </source>
</evidence>
<evidence type="ECO:0000313" key="1">
    <source>
        <dbReference type="EMBL" id="MBS4537062.1"/>
    </source>
</evidence>
<dbReference type="EMBL" id="WSFT01000010">
    <property type="protein sequence ID" value="MBS4537062.1"/>
    <property type="molecule type" value="Genomic_DNA"/>
</dbReference>
<keyword evidence="2" id="KW-1185">Reference proteome</keyword>
<dbReference type="Proteomes" id="UP000724672">
    <property type="component" value="Unassembled WGS sequence"/>
</dbReference>
<name>A0A942UZ01_9FIRM</name>
<organism evidence="1 2">
    <name type="scientific">Anaeromonas frigoriresistens</name>
    <dbReference type="NCBI Taxonomy" id="2683708"/>
    <lineage>
        <taxon>Bacteria</taxon>
        <taxon>Bacillati</taxon>
        <taxon>Bacillota</taxon>
        <taxon>Tissierellia</taxon>
        <taxon>Tissierellales</taxon>
        <taxon>Thermohalobacteraceae</taxon>
        <taxon>Anaeromonas</taxon>
    </lineage>
</organism>
<dbReference type="RefSeq" id="WP_203364995.1">
    <property type="nucleotide sequence ID" value="NZ_WSFT01000010.1"/>
</dbReference>
<reference evidence="1" key="1">
    <citation type="submission" date="2019-12" db="EMBL/GenBank/DDBJ databases">
        <title>Clostridiaceae gen. nov. sp. nov., isolated from sediment in Xinjiang, China.</title>
        <authorList>
            <person name="Zhang R."/>
        </authorList>
    </citation>
    <scope>NUCLEOTIDE SEQUENCE</scope>
    <source>
        <strain evidence="1">D2Q-11</strain>
    </source>
</reference>
<accession>A0A942UZ01</accession>